<gene>
    <name evidence="1" type="ORF">Ctob_009959</name>
</gene>
<evidence type="ECO:0000313" key="2">
    <source>
        <dbReference type="Proteomes" id="UP000037460"/>
    </source>
</evidence>
<dbReference type="OrthoDB" id="10532126at2759"/>
<dbReference type="InterPro" id="IPR029063">
    <property type="entry name" value="SAM-dependent_MTases_sf"/>
</dbReference>
<name>A0A0M0J9G3_9EUKA</name>
<dbReference type="Proteomes" id="UP000037460">
    <property type="component" value="Unassembled WGS sequence"/>
</dbReference>
<dbReference type="AlphaFoldDB" id="A0A0M0J9G3"/>
<dbReference type="EMBL" id="JWZX01003234">
    <property type="protein sequence ID" value="KOO22962.1"/>
    <property type="molecule type" value="Genomic_DNA"/>
</dbReference>
<keyword evidence="1" id="KW-0808">Transferase</keyword>
<organism evidence="1 2">
    <name type="scientific">Chrysochromulina tobinii</name>
    <dbReference type="NCBI Taxonomy" id="1460289"/>
    <lineage>
        <taxon>Eukaryota</taxon>
        <taxon>Haptista</taxon>
        <taxon>Haptophyta</taxon>
        <taxon>Prymnesiophyceae</taxon>
        <taxon>Prymnesiales</taxon>
        <taxon>Chrysochromulinaceae</taxon>
        <taxon>Chrysochromulina</taxon>
    </lineage>
</organism>
<dbReference type="SUPFAM" id="SSF53335">
    <property type="entry name" value="S-adenosyl-L-methionine-dependent methyltransferases"/>
    <property type="match status" value="1"/>
</dbReference>
<dbReference type="GO" id="GO:0008168">
    <property type="term" value="F:methyltransferase activity"/>
    <property type="evidence" value="ECO:0007669"/>
    <property type="project" value="UniProtKB-KW"/>
</dbReference>
<dbReference type="Gene3D" id="3.40.50.150">
    <property type="entry name" value="Vaccinia Virus protein VP39"/>
    <property type="match status" value="1"/>
</dbReference>
<keyword evidence="2" id="KW-1185">Reference proteome</keyword>
<reference evidence="2" key="1">
    <citation type="journal article" date="2015" name="PLoS Genet.">
        <title>Genome Sequence and Transcriptome Analyses of Chrysochromulina tobin: Metabolic Tools for Enhanced Algal Fitness in the Prominent Order Prymnesiales (Haptophyceae).</title>
        <authorList>
            <person name="Hovde B.T."/>
            <person name="Deodato C.R."/>
            <person name="Hunsperger H.M."/>
            <person name="Ryken S.A."/>
            <person name="Yost W."/>
            <person name="Jha R.K."/>
            <person name="Patterson J."/>
            <person name="Monnat R.J. Jr."/>
            <person name="Barlow S.B."/>
            <person name="Starkenburg S.R."/>
            <person name="Cattolico R.A."/>
        </authorList>
    </citation>
    <scope>NUCLEOTIDE SEQUENCE</scope>
    <source>
        <strain evidence="2">CCMP291</strain>
    </source>
</reference>
<dbReference type="GO" id="GO:0032259">
    <property type="term" value="P:methylation"/>
    <property type="evidence" value="ECO:0007669"/>
    <property type="project" value="UniProtKB-KW"/>
</dbReference>
<dbReference type="Pfam" id="PF13578">
    <property type="entry name" value="Methyltransf_24"/>
    <property type="match status" value="1"/>
</dbReference>
<keyword evidence="1" id="KW-0489">Methyltransferase</keyword>
<evidence type="ECO:0000313" key="1">
    <source>
        <dbReference type="EMBL" id="KOO22962.1"/>
    </source>
</evidence>
<accession>A0A0M0J9G3</accession>
<protein>
    <submittedName>
        <fullName evidence="1">O-methyltransferase superfamily</fullName>
    </submittedName>
</protein>
<proteinExistence type="predicted"/>
<comment type="caution">
    <text evidence="1">The sequence shown here is derived from an EMBL/GenBank/DDBJ whole genome shotgun (WGS) entry which is preliminary data.</text>
</comment>
<sequence>MNDWRAAAAVVSLREAAGDTSADREDDHSWRQVLRDHRKTLRRDSDSAFVQVSMNDMNTLHHVVKRVGARITGETGFASGVSSLAIVTALAKGGAHVAIDPFQGAYHYDGLRAVRSYIESAPERRLTFQHVNETASMAMAYLHTQRVCFDAFFIDDGHKFDDALVELFHAHKMLALGGALMLHDNWMPAIKKLESFIESNMGNLHRVPNPLGHACCISIYTKSDIDRRAWNHYQVFR</sequence>